<feature type="transmembrane region" description="Helical" evidence="6">
    <location>
        <begin position="82"/>
        <end position="101"/>
    </location>
</feature>
<dbReference type="PROSITE" id="PS50850">
    <property type="entry name" value="MFS"/>
    <property type="match status" value="1"/>
</dbReference>
<evidence type="ECO:0000256" key="5">
    <source>
        <dbReference type="ARBA" id="ARBA00023136"/>
    </source>
</evidence>
<keyword evidence="4 6" id="KW-1133">Transmembrane helix</keyword>
<dbReference type="Proteomes" id="UP000235994">
    <property type="component" value="Unassembled WGS sequence"/>
</dbReference>
<dbReference type="EMBL" id="POQS01000001">
    <property type="protein sequence ID" value="PND35703.1"/>
    <property type="molecule type" value="Genomic_DNA"/>
</dbReference>
<protein>
    <submittedName>
        <fullName evidence="8">Arabinose ABC transporter permease</fullName>
    </submittedName>
</protein>
<accession>A0A2N8KQI5</accession>
<dbReference type="InterPro" id="IPR011701">
    <property type="entry name" value="MFS"/>
</dbReference>
<dbReference type="InterPro" id="IPR020846">
    <property type="entry name" value="MFS_dom"/>
</dbReference>
<feature type="domain" description="Major facilitator superfamily (MFS) profile" evidence="7">
    <location>
        <begin position="16"/>
        <end position="394"/>
    </location>
</feature>
<feature type="transmembrane region" description="Helical" evidence="6">
    <location>
        <begin position="246"/>
        <end position="267"/>
    </location>
</feature>
<proteinExistence type="predicted"/>
<keyword evidence="3 6" id="KW-0812">Transmembrane</keyword>
<comment type="subcellular location">
    <subcellularLocation>
        <location evidence="1">Cell membrane</location>
        <topology evidence="1">Multi-pass membrane protein</topology>
    </subcellularLocation>
</comment>
<evidence type="ECO:0000313" key="8">
    <source>
        <dbReference type="EMBL" id="PND35703.1"/>
    </source>
</evidence>
<evidence type="ECO:0000256" key="4">
    <source>
        <dbReference type="ARBA" id="ARBA00022989"/>
    </source>
</evidence>
<dbReference type="GO" id="GO:0022857">
    <property type="term" value="F:transmembrane transporter activity"/>
    <property type="evidence" value="ECO:0007669"/>
    <property type="project" value="InterPro"/>
</dbReference>
<feature type="transmembrane region" description="Helical" evidence="6">
    <location>
        <begin position="366"/>
        <end position="389"/>
    </location>
</feature>
<evidence type="ECO:0000256" key="1">
    <source>
        <dbReference type="ARBA" id="ARBA00004651"/>
    </source>
</evidence>
<evidence type="ECO:0000256" key="6">
    <source>
        <dbReference type="SAM" id="Phobius"/>
    </source>
</evidence>
<dbReference type="PANTHER" id="PTHR43124:SF10">
    <property type="entry name" value="PURINE EFFLUX PUMP PBUE"/>
    <property type="match status" value="1"/>
</dbReference>
<keyword evidence="5 6" id="KW-0472">Membrane</keyword>
<dbReference type="PANTHER" id="PTHR43124">
    <property type="entry name" value="PURINE EFFLUX PUMP PBUE"/>
    <property type="match status" value="1"/>
</dbReference>
<keyword evidence="2" id="KW-1003">Cell membrane</keyword>
<feature type="transmembrane region" description="Helical" evidence="6">
    <location>
        <begin position="172"/>
        <end position="190"/>
    </location>
</feature>
<gene>
    <name evidence="8" type="ORF">C1I89_04910</name>
</gene>
<dbReference type="AlphaFoldDB" id="A0A2N8KQI5"/>
<feature type="transmembrane region" description="Helical" evidence="6">
    <location>
        <begin position="54"/>
        <end position="70"/>
    </location>
</feature>
<organism evidence="8 9">
    <name type="scientific">Achromobacter pulmonis</name>
    <dbReference type="NCBI Taxonomy" id="1389932"/>
    <lineage>
        <taxon>Bacteria</taxon>
        <taxon>Pseudomonadati</taxon>
        <taxon>Pseudomonadota</taxon>
        <taxon>Betaproteobacteria</taxon>
        <taxon>Burkholderiales</taxon>
        <taxon>Alcaligenaceae</taxon>
        <taxon>Achromobacter</taxon>
    </lineage>
</organism>
<feature type="transmembrane region" description="Helical" evidence="6">
    <location>
        <begin position="107"/>
        <end position="128"/>
    </location>
</feature>
<name>A0A2N8KQI5_9BURK</name>
<dbReference type="Pfam" id="PF07690">
    <property type="entry name" value="MFS_1"/>
    <property type="match status" value="1"/>
</dbReference>
<evidence type="ECO:0000256" key="3">
    <source>
        <dbReference type="ARBA" id="ARBA00022692"/>
    </source>
</evidence>
<dbReference type="InterPro" id="IPR036259">
    <property type="entry name" value="MFS_trans_sf"/>
</dbReference>
<dbReference type="RefSeq" id="WP_102771633.1">
    <property type="nucleotide sequence ID" value="NZ_POQS01000001.1"/>
</dbReference>
<feature type="transmembrane region" description="Helical" evidence="6">
    <location>
        <begin position="211"/>
        <end position="234"/>
    </location>
</feature>
<dbReference type="PRINTS" id="PR01035">
    <property type="entry name" value="TCRTETA"/>
</dbReference>
<evidence type="ECO:0000256" key="2">
    <source>
        <dbReference type="ARBA" id="ARBA00022475"/>
    </source>
</evidence>
<dbReference type="Gene3D" id="1.20.1250.20">
    <property type="entry name" value="MFS general substrate transporter like domains"/>
    <property type="match status" value="1"/>
</dbReference>
<keyword evidence="9" id="KW-1185">Reference proteome</keyword>
<dbReference type="InterPro" id="IPR050189">
    <property type="entry name" value="MFS_Efflux_Transporters"/>
</dbReference>
<reference evidence="8 9" key="1">
    <citation type="submission" date="2018-01" db="EMBL/GenBank/DDBJ databases">
        <title>The draft genome of an aniline degradation strain ANB-1.</title>
        <authorList>
            <person name="Zhang L."/>
            <person name="Jiang J."/>
        </authorList>
    </citation>
    <scope>NUCLEOTIDE SEQUENCE [LARGE SCALE GENOMIC DNA]</scope>
    <source>
        <strain evidence="8 9">ANB-1</strain>
    </source>
</reference>
<feature type="transmembrane region" description="Helical" evidence="6">
    <location>
        <begin position="140"/>
        <end position="166"/>
    </location>
</feature>
<dbReference type="InterPro" id="IPR001958">
    <property type="entry name" value="Tet-R_TetA/multi-R_MdtG-like"/>
</dbReference>
<comment type="caution">
    <text evidence="8">The sequence shown here is derived from an EMBL/GenBank/DDBJ whole genome shotgun (WGS) entry which is preliminary data.</text>
</comment>
<evidence type="ECO:0000259" key="7">
    <source>
        <dbReference type="PROSITE" id="PS50850"/>
    </source>
</evidence>
<sequence>MPDSKTVARKGGQRALLSVLSLSVFFVGASEFMLAAMLNPLGAAFGTGTAQTTWLISSYALAYAIAAPILGHLSDRVDRRRLLLIALLSFSVDGLGIAFAPSFEAAVALRIFGGLASAVIIPNAFALIADAMPRARHASAMGAVMLGMTLGIASGPAIAGLLTSWLGWRAPFILAAAGCLAAFAIGRVAIPKTRAPVAAPRPQGLQWLRRWPIVRPMLAKGLWNGTAVGAFLLSGEVLRQRYRLDVAGVGLSAAAFGIGLGIGNLSAGWLRRLAASEERALVCTTALLATAIGAFHFLALPLPAALACLAAWGVALGAGAPLSTTVLAHRAHHDKGAVLAAAETLNNVSILVFVPPASALLANGNGYLAAGVLMGGVVLGVWLTVWDAFKAGKR</sequence>
<dbReference type="GO" id="GO:0005886">
    <property type="term" value="C:plasma membrane"/>
    <property type="evidence" value="ECO:0007669"/>
    <property type="project" value="UniProtKB-SubCell"/>
</dbReference>
<dbReference type="SUPFAM" id="SSF103473">
    <property type="entry name" value="MFS general substrate transporter"/>
    <property type="match status" value="1"/>
</dbReference>
<evidence type="ECO:0000313" key="9">
    <source>
        <dbReference type="Proteomes" id="UP000235994"/>
    </source>
</evidence>